<protein>
    <submittedName>
        <fullName evidence="2">Uncharacterized protein</fullName>
    </submittedName>
</protein>
<evidence type="ECO:0000313" key="3">
    <source>
        <dbReference type="Proteomes" id="UP000298663"/>
    </source>
</evidence>
<sequence>MIDDLWMSEPPKPRKQSRSVSNRKPDKKKHFDRFIAWSGREFRFQITKMFNKRSNRIPLKANSSRTRRTVYQQNYFRQYPSSAIPSTRFSLSKKSLFAWNVVVLVPVFDANLRSVT</sequence>
<reference evidence="2 3" key="2">
    <citation type="journal article" date="2019" name="G3 (Bethesda)">
        <title>Hybrid Assembly of the Genome of the Entomopathogenic Nematode Steinernema carpocapsae Identifies the X-Chromosome.</title>
        <authorList>
            <person name="Serra L."/>
            <person name="Macchietto M."/>
            <person name="Macias-Munoz A."/>
            <person name="McGill C.J."/>
            <person name="Rodriguez I.M."/>
            <person name="Rodriguez B."/>
            <person name="Murad R."/>
            <person name="Mortazavi A."/>
        </authorList>
    </citation>
    <scope>NUCLEOTIDE SEQUENCE [LARGE SCALE GENOMIC DNA]</scope>
    <source>
        <strain evidence="2 3">ALL</strain>
    </source>
</reference>
<accession>A0A4U5N5S2</accession>
<proteinExistence type="predicted"/>
<evidence type="ECO:0000313" key="2">
    <source>
        <dbReference type="EMBL" id="TKR77511.1"/>
    </source>
</evidence>
<feature type="region of interest" description="Disordered" evidence="1">
    <location>
        <begin position="1"/>
        <end position="28"/>
    </location>
</feature>
<name>A0A4U5N5S2_STECR</name>
<dbReference type="Proteomes" id="UP000298663">
    <property type="component" value="Unassembled WGS sequence"/>
</dbReference>
<gene>
    <name evidence="2" type="ORF">L596_018470</name>
</gene>
<evidence type="ECO:0000256" key="1">
    <source>
        <dbReference type="SAM" id="MobiDB-lite"/>
    </source>
</evidence>
<keyword evidence="3" id="KW-1185">Reference proteome</keyword>
<organism evidence="2 3">
    <name type="scientific">Steinernema carpocapsae</name>
    <name type="common">Entomopathogenic nematode</name>
    <dbReference type="NCBI Taxonomy" id="34508"/>
    <lineage>
        <taxon>Eukaryota</taxon>
        <taxon>Metazoa</taxon>
        <taxon>Ecdysozoa</taxon>
        <taxon>Nematoda</taxon>
        <taxon>Chromadorea</taxon>
        <taxon>Rhabditida</taxon>
        <taxon>Tylenchina</taxon>
        <taxon>Panagrolaimomorpha</taxon>
        <taxon>Strongyloidoidea</taxon>
        <taxon>Steinernematidae</taxon>
        <taxon>Steinernema</taxon>
    </lineage>
</organism>
<comment type="caution">
    <text evidence="2">The sequence shown here is derived from an EMBL/GenBank/DDBJ whole genome shotgun (WGS) entry which is preliminary data.</text>
</comment>
<reference evidence="2 3" key="1">
    <citation type="journal article" date="2015" name="Genome Biol.">
        <title>Comparative genomics of Steinernema reveals deeply conserved gene regulatory networks.</title>
        <authorList>
            <person name="Dillman A.R."/>
            <person name="Macchietto M."/>
            <person name="Porter C.F."/>
            <person name="Rogers A."/>
            <person name="Williams B."/>
            <person name="Antoshechkin I."/>
            <person name="Lee M.M."/>
            <person name="Goodwin Z."/>
            <person name="Lu X."/>
            <person name="Lewis E.E."/>
            <person name="Goodrich-Blair H."/>
            <person name="Stock S.P."/>
            <person name="Adams B.J."/>
            <person name="Sternberg P.W."/>
            <person name="Mortazavi A."/>
        </authorList>
    </citation>
    <scope>NUCLEOTIDE SEQUENCE [LARGE SCALE GENOMIC DNA]</scope>
    <source>
        <strain evidence="2 3">ALL</strain>
    </source>
</reference>
<dbReference type="AlphaFoldDB" id="A0A4U5N5S2"/>
<dbReference type="EMBL" id="AZBU02000005">
    <property type="protein sequence ID" value="TKR77511.1"/>
    <property type="molecule type" value="Genomic_DNA"/>
</dbReference>